<organism evidence="2 3">
    <name type="scientific">Plakobranchus ocellatus</name>
    <dbReference type="NCBI Taxonomy" id="259542"/>
    <lineage>
        <taxon>Eukaryota</taxon>
        <taxon>Metazoa</taxon>
        <taxon>Spiralia</taxon>
        <taxon>Lophotrochozoa</taxon>
        <taxon>Mollusca</taxon>
        <taxon>Gastropoda</taxon>
        <taxon>Heterobranchia</taxon>
        <taxon>Euthyneura</taxon>
        <taxon>Panpulmonata</taxon>
        <taxon>Sacoglossa</taxon>
        <taxon>Placobranchoidea</taxon>
        <taxon>Plakobranchidae</taxon>
        <taxon>Plakobranchus</taxon>
    </lineage>
</organism>
<reference evidence="2 3" key="1">
    <citation type="journal article" date="2021" name="Elife">
        <title>Chloroplast acquisition without the gene transfer in kleptoplastic sea slugs, Plakobranchus ocellatus.</title>
        <authorList>
            <person name="Maeda T."/>
            <person name="Takahashi S."/>
            <person name="Yoshida T."/>
            <person name="Shimamura S."/>
            <person name="Takaki Y."/>
            <person name="Nagai Y."/>
            <person name="Toyoda A."/>
            <person name="Suzuki Y."/>
            <person name="Arimoto A."/>
            <person name="Ishii H."/>
            <person name="Satoh N."/>
            <person name="Nishiyama T."/>
            <person name="Hasebe M."/>
            <person name="Maruyama T."/>
            <person name="Minagawa J."/>
            <person name="Obokata J."/>
            <person name="Shigenobu S."/>
        </authorList>
    </citation>
    <scope>NUCLEOTIDE SEQUENCE [LARGE SCALE GENOMIC DNA]</scope>
</reference>
<keyword evidence="3" id="KW-1185">Reference proteome</keyword>
<evidence type="ECO:0000313" key="2">
    <source>
        <dbReference type="EMBL" id="GFO50191.1"/>
    </source>
</evidence>
<protein>
    <submittedName>
        <fullName evidence="2">Uncharacterized protein</fullName>
    </submittedName>
</protein>
<feature type="compositionally biased region" description="Pro residues" evidence="1">
    <location>
        <begin position="150"/>
        <end position="167"/>
    </location>
</feature>
<proteinExistence type="predicted"/>
<dbReference type="AlphaFoldDB" id="A0AAV4E274"/>
<feature type="compositionally biased region" description="Polar residues" evidence="1">
    <location>
        <begin position="25"/>
        <end position="46"/>
    </location>
</feature>
<name>A0AAV4E274_9GAST</name>
<gene>
    <name evidence="2" type="ORF">PoB_007669600</name>
</gene>
<comment type="caution">
    <text evidence="2">The sequence shown here is derived from an EMBL/GenBank/DDBJ whole genome shotgun (WGS) entry which is preliminary data.</text>
</comment>
<sequence length="167" mass="19099">MNDIRRAADPQWQRKAQDQRKWKTSAESTYCSGWTKPPNSQTTIRSRQPGAELSQSLEKLDKFRTRHSVSYWVLYGAPQLRPWSSQPDVSRLDSEGVSKERYLRTGEEAPLKTMVEDFATQHQRIKKVSVLNVAHDLSKKYSVPTDRAPLPVPLWAPETAHPPPPPP</sequence>
<evidence type="ECO:0000313" key="3">
    <source>
        <dbReference type="Proteomes" id="UP000735302"/>
    </source>
</evidence>
<dbReference type="EMBL" id="BLXT01008590">
    <property type="protein sequence ID" value="GFO50191.1"/>
    <property type="molecule type" value="Genomic_DNA"/>
</dbReference>
<accession>A0AAV4E274</accession>
<feature type="region of interest" description="Disordered" evidence="1">
    <location>
        <begin position="1"/>
        <end position="51"/>
    </location>
</feature>
<feature type="region of interest" description="Disordered" evidence="1">
    <location>
        <begin position="142"/>
        <end position="167"/>
    </location>
</feature>
<dbReference type="Proteomes" id="UP000735302">
    <property type="component" value="Unassembled WGS sequence"/>
</dbReference>
<evidence type="ECO:0000256" key="1">
    <source>
        <dbReference type="SAM" id="MobiDB-lite"/>
    </source>
</evidence>